<reference evidence="3" key="3">
    <citation type="submission" date="2022-06" db="UniProtKB">
        <authorList>
            <consortium name="EnsemblPlants"/>
        </authorList>
    </citation>
    <scope>IDENTIFICATION</scope>
</reference>
<organism evidence="3 4">
    <name type="scientific">Triticum urartu</name>
    <name type="common">Red wild einkorn</name>
    <name type="synonym">Crithodium urartu</name>
    <dbReference type="NCBI Taxonomy" id="4572"/>
    <lineage>
        <taxon>Eukaryota</taxon>
        <taxon>Viridiplantae</taxon>
        <taxon>Streptophyta</taxon>
        <taxon>Embryophyta</taxon>
        <taxon>Tracheophyta</taxon>
        <taxon>Spermatophyta</taxon>
        <taxon>Magnoliopsida</taxon>
        <taxon>Liliopsida</taxon>
        <taxon>Poales</taxon>
        <taxon>Poaceae</taxon>
        <taxon>BOP clade</taxon>
        <taxon>Pooideae</taxon>
        <taxon>Triticodae</taxon>
        <taxon>Triticeae</taxon>
        <taxon>Triticinae</taxon>
        <taxon>Triticum</taxon>
    </lineage>
</organism>
<feature type="transmembrane region" description="Helical" evidence="2">
    <location>
        <begin position="130"/>
        <end position="152"/>
    </location>
</feature>
<dbReference type="RefSeq" id="XP_048573793.1">
    <property type="nucleotide sequence ID" value="XM_048717836.1"/>
</dbReference>
<dbReference type="KEGG" id="tua:125554261"/>
<evidence type="ECO:0000256" key="2">
    <source>
        <dbReference type="SAM" id="Phobius"/>
    </source>
</evidence>
<keyword evidence="2" id="KW-0812">Transmembrane</keyword>
<dbReference type="Gramene" id="TuG1812G0400003419.01.T01">
    <property type="protein sequence ID" value="TuG1812G0400003419.01.T01"/>
    <property type="gene ID" value="TuG1812G0400003419.01"/>
</dbReference>
<dbReference type="GeneID" id="125554262"/>
<proteinExistence type="predicted"/>
<dbReference type="Proteomes" id="UP000015106">
    <property type="component" value="Chromosome 4"/>
</dbReference>
<keyword evidence="2" id="KW-1133">Transmembrane helix</keyword>
<keyword evidence="4" id="KW-1185">Reference proteome</keyword>
<name>A0A8R7Q875_TRIUA</name>
<evidence type="ECO:0000313" key="4">
    <source>
        <dbReference type="Proteomes" id="UP000015106"/>
    </source>
</evidence>
<dbReference type="AlphaFoldDB" id="A0A8R7Q875"/>
<feature type="transmembrane region" description="Helical" evidence="2">
    <location>
        <begin position="96"/>
        <end position="118"/>
    </location>
</feature>
<dbReference type="KEGG" id="tua:125554262"/>
<evidence type="ECO:0000313" key="3">
    <source>
        <dbReference type="EnsemblPlants" id="TuG1812G0400003419.01.T01"/>
    </source>
</evidence>
<gene>
    <name evidence="3" type="primary">LOC125554262</name>
</gene>
<sequence>MDKPPAAAAANKAGNPPAAAAANKVRNPPAAAAANNFANPPVASLQVVVIAPAANVVVNAPANVVVNPSAEAASACGAAASAANANAWKKKKDKCCMIFLVVGQTFLALLLVAHAAYNAANSPAPGAADVALLTIWLICLALSVVMLVLLCIEK</sequence>
<accession>A0A8R7Q875</accession>
<reference evidence="4" key="1">
    <citation type="journal article" date="2013" name="Nature">
        <title>Draft genome of the wheat A-genome progenitor Triticum urartu.</title>
        <authorList>
            <person name="Ling H.Q."/>
            <person name="Zhao S."/>
            <person name="Liu D."/>
            <person name="Wang J."/>
            <person name="Sun H."/>
            <person name="Zhang C."/>
            <person name="Fan H."/>
            <person name="Li D."/>
            <person name="Dong L."/>
            <person name="Tao Y."/>
            <person name="Gao C."/>
            <person name="Wu H."/>
            <person name="Li Y."/>
            <person name="Cui Y."/>
            <person name="Guo X."/>
            <person name="Zheng S."/>
            <person name="Wang B."/>
            <person name="Yu K."/>
            <person name="Liang Q."/>
            <person name="Yang W."/>
            <person name="Lou X."/>
            <person name="Chen J."/>
            <person name="Feng M."/>
            <person name="Jian J."/>
            <person name="Zhang X."/>
            <person name="Luo G."/>
            <person name="Jiang Y."/>
            <person name="Liu J."/>
            <person name="Wang Z."/>
            <person name="Sha Y."/>
            <person name="Zhang B."/>
            <person name="Wu H."/>
            <person name="Tang D."/>
            <person name="Shen Q."/>
            <person name="Xue P."/>
            <person name="Zou S."/>
            <person name="Wang X."/>
            <person name="Liu X."/>
            <person name="Wang F."/>
            <person name="Yang Y."/>
            <person name="An X."/>
            <person name="Dong Z."/>
            <person name="Zhang K."/>
            <person name="Zhang X."/>
            <person name="Luo M.C."/>
            <person name="Dvorak J."/>
            <person name="Tong Y."/>
            <person name="Wang J."/>
            <person name="Yang H."/>
            <person name="Li Z."/>
            <person name="Wang D."/>
            <person name="Zhang A."/>
            <person name="Wang J."/>
        </authorList>
    </citation>
    <scope>NUCLEOTIDE SEQUENCE</scope>
    <source>
        <strain evidence="4">cv. G1812</strain>
    </source>
</reference>
<dbReference type="EnsemblPlants" id="TuG1812G0400003419.01.T01">
    <property type="protein sequence ID" value="TuG1812G0400003419.01.T01"/>
    <property type="gene ID" value="TuG1812G0400003419.01"/>
</dbReference>
<keyword evidence="2" id="KW-0472">Membrane</keyword>
<evidence type="ECO:0000256" key="1">
    <source>
        <dbReference type="SAM" id="MobiDB-lite"/>
    </source>
</evidence>
<protein>
    <submittedName>
        <fullName evidence="3">Uncharacterized protein</fullName>
    </submittedName>
</protein>
<feature type="region of interest" description="Disordered" evidence="1">
    <location>
        <begin position="1"/>
        <end position="22"/>
    </location>
</feature>
<reference evidence="3" key="2">
    <citation type="submission" date="2018-03" db="EMBL/GenBank/DDBJ databases">
        <title>The Triticum urartu genome reveals the dynamic nature of wheat genome evolution.</title>
        <authorList>
            <person name="Ling H."/>
            <person name="Ma B."/>
            <person name="Shi X."/>
            <person name="Liu H."/>
            <person name="Dong L."/>
            <person name="Sun H."/>
            <person name="Cao Y."/>
            <person name="Gao Q."/>
            <person name="Zheng S."/>
            <person name="Li Y."/>
            <person name="Yu Y."/>
            <person name="Du H."/>
            <person name="Qi M."/>
            <person name="Li Y."/>
            <person name="Yu H."/>
            <person name="Cui Y."/>
            <person name="Wang N."/>
            <person name="Chen C."/>
            <person name="Wu H."/>
            <person name="Zhao Y."/>
            <person name="Zhang J."/>
            <person name="Li Y."/>
            <person name="Zhou W."/>
            <person name="Zhang B."/>
            <person name="Hu W."/>
            <person name="Eijk M."/>
            <person name="Tang J."/>
            <person name="Witsenboer H."/>
            <person name="Zhao S."/>
            <person name="Li Z."/>
            <person name="Zhang A."/>
            <person name="Wang D."/>
            <person name="Liang C."/>
        </authorList>
    </citation>
    <scope>NUCLEOTIDE SEQUENCE [LARGE SCALE GENOMIC DNA]</scope>
    <source>
        <strain evidence="3">cv. G1812</strain>
    </source>
</reference>